<gene>
    <name evidence="1" type="ORF">SAMN04488564_112238</name>
</gene>
<sequence length="366" mass="38922">MPEAGATQPGEFRFPSQVVDVHPRAARATAPARAAGSRRRPQPAVLLLSRACDEELGGVQALLATAGIPVVRVNADELADAGLVIDAAAGTVRTDSGWSTPTVSWTRHFSCQAIEGTGDPGDDLFLRESWHAAAAALAGLAATDVAPPPGGVLAQLRIARLHRVCVPRTIVTTDLAEARAAFQCRRLVVKAVHRHFTEATPGCLTGRFPAVVERRELPGGSRAGPPVIVQEHVEHDAELRIYYLNGRIHGFEITKESPADPWLAPGRVGVRLVTPPAAVAAATRLLATAMLLRYGAFDFLVRDGTPIFLEVNPDGDWRWAERGAGTSVVTLGVAAMLADLHREAAPAEHAPPFELLTFLTVPPARS</sequence>
<reference evidence="2" key="1">
    <citation type="submission" date="2016-10" db="EMBL/GenBank/DDBJ databases">
        <authorList>
            <person name="Varghese N."/>
            <person name="Submissions S."/>
        </authorList>
    </citation>
    <scope>NUCLEOTIDE SEQUENCE [LARGE SCALE GENOMIC DNA]</scope>
    <source>
        <strain evidence="2">DSM 44232</strain>
    </source>
</reference>
<dbReference type="RefSeq" id="WP_093603842.1">
    <property type="nucleotide sequence ID" value="NZ_FOYL01000012.1"/>
</dbReference>
<dbReference type="EMBL" id="FOYL01000012">
    <property type="protein sequence ID" value="SFR28127.1"/>
    <property type="molecule type" value="Genomic_DNA"/>
</dbReference>
<dbReference type="Proteomes" id="UP000198583">
    <property type="component" value="Unassembled WGS sequence"/>
</dbReference>
<proteinExistence type="predicted"/>
<dbReference type="OrthoDB" id="9794735at2"/>
<keyword evidence="2" id="KW-1185">Reference proteome</keyword>
<protein>
    <recommendedName>
        <fullName evidence="3">ATP-grasp domain-containing protein</fullName>
    </recommendedName>
</protein>
<dbReference type="AlphaFoldDB" id="A0A1I6FED5"/>
<dbReference type="STRING" id="84724.SAMN04488564_112238"/>
<accession>A0A1I6FED5</accession>
<dbReference type="SUPFAM" id="SSF56059">
    <property type="entry name" value="Glutathione synthetase ATP-binding domain-like"/>
    <property type="match status" value="1"/>
</dbReference>
<organism evidence="1 2">
    <name type="scientific">Lentzea waywayandensis</name>
    <dbReference type="NCBI Taxonomy" id="84724"/>
    <lineage>
        <taxon>Bacteria</taxon>
        <taxon>Bacillati</taxon>
        <taxon>Actinomycetota</taxon>
        <taxon>Actinomycetes</taxon>
        <taxon>Pseudonocardiales</taxon>
        <taxon>Pseudonocardiaceae</taxon>
        <taxon>Lentzea</taxon>
    </lineage>
</organism>
<dbReference type="Gene3D" id="3.30.470.20">
    <property type="entry name" value="ATP-grasp fold, B domain"/>
    <property type="match status" value="1"/>
</dbReference>
<evidence type="ECO:0008006" key="3">
    <source>
        <dbReference type="Google" id="ProtNLM"/>
    </source>
</evidence>
<name>A0A1I6FED5_9PSEU</name>
<evidence type="ECO:0000313" key="2">
    <source>
        <dbReference type="Proteomes" id="UP000198583"/>
    </source>
</evidence>
<evidence type="ECO:0000313" key="1">
    <source>
        <dbReference type="EMBL" id="SFR28127.1"/>
    </source>
</evidence>